<name>A0A2M7B9P2_9BACT</name>
<feature type="transmembrane region" description="Helical" evidence="1">
    <location>
        <begin position="6"/>
        <end position="27"/>
    </location>
</feature>
<dbReference type="EMBL" id="PEVG01000002">
    <property type="protein sequence ID" value="PIU99836.1"/>
    <property type="molecule type" value="Genomic_DNA"/>
</dbReference>
<accession>A0A2M7B9P2</accession>
<reference evidence="3" key="1">
    <citation type="submission" date="2017-09" db="EMBL/GenBank/DDBJ databases">
        <title>Depth-based differentiation of microbial function through sediment-hosted aquifers and enrichment of novel symbionts in the deep terrestrial subsurface.</title>
        <authorList>
            <person name="Probst A.J."/>
            <person name="Ladd B."/>
            <person name="Jarett J.K."/>
            <person name="Geller-Mcgrath D.E."/>
            <person name="Sieber C.M.K."/>
            <person name="Emerson J.B."/>
            <person name="Anantharaman K."/>
            <person name="Thomas B.C."/>
            <person name="Malmstrom R."/>
            <person name="Stieglmeier M."/>
            <person name="Klingl A."/>
            <person name="Woyke T."/>
            <person name="Ryan C.M."/>
            <person name="Banfield J.F."/>
        </authorList>
    </citation>
    <scope>NUCLEOTIDE SEQUENCE [LARGE SCALE GENOMIC DNA]</scope>
</reference>
<keyword evidence="1" id="KW-1133">Transmembrane helix</keyword>
<sequence>MVNEGLIKFVVLLFIAIVVLGFFGISLKAVFQKQAVQENLSFVWQTTQYTWNRYLAVPAQYVWNIFYNLLWRSFVENAERLKRGELPNFIEGQPKLPQ</sequence>
<proteinExistence type="predicted"/>
<dbReference type="Proteomes" id="UP000228561">
    <property type="component" value="Unassembled WGS sequence"/>
</dbReference>
<evidence type="ECO:0000313" key="3">
    <source>
        <dbReference type="Proteomes" id="UP000228561"/>
    </source>
</evidence>
<keyword evidence="1" id="KW-0472">Membrane</keyword>
<comment type="caution">
    <text evidence="2">The sequence shown here is derived from an EMBL/GenBank/DDBJ whole genome shotgun (WGS) entry which is preliminary data.</text>
</comment>
<dbReference type="AlphaFoldDB" id="A0A2M7B9P2"/>
<evidence type="ECO:0000256" key="1">
    <source>
        <dbReference type="SAM" id="Phobius"/>
    </source>
</evidence>
<keyword evidence="1" id="KW-0812">Transmembrane</keyword>
<gene>
    <name evidence="2" type="ORF">COS58_00270</name>
</gene>
<protein>
    <submittedName>
        <fullName evidence="2">Uncharacterized protein</fullName>
    </submittedName>
</protein>
<organism evidence="2 3">
    <name type="scientific">Candidatus Tagabacteria bacterium CG03_land_8_20_14_0_80_41_22</name>
    <dbReference type="NCBI Taxonomy" id="1975020"/>
    <lineage>
        <taxon>Bacteria</taxon>
        <taxon>Candidatus Tagaibacteriota</taxon>
    </lineage>
</organism>
<evidence type="ECO:0000313" key="2">
    <source>
        <dbReference type="EMBL" id="PIU99836.1"/>
    </source>
</evidence>